<name>A0A9P6AE41_9AGAM</name>
<evidence type="ECO:0000313" key="3">
    <source>
        <dbReference type="Proteomes" id="UP000886523"/>
    </source>
</evidence>
<comment type="caution">
    <text evidence="2">The sequence shown here is derived from an EMBL/GenBank/DDBJ whole genome shotgun (WGS) entry which is preliminary data.</text>
</comment>
<gene>
    <name evidence="2" type="ORF">BS47DRAFT_1369664</name>
</gene>
<dbReference type="AlphaFoldDB" id="A0A9P6AE41"/>
<evidence type="ECO:0000256" key="1">
    <source>
        <dbReference type="SAM" id="MobiDB-lite"/>
    </source>
</evidence>
<keyword evidence="3" id="KW-1185">Reference proteome</keyword>
<accession>A0A9P6AE41</accession>
<evidence type="ECO:0000313" key="2">
    <source>
        <dbReference type="EMBL" id="KAF9503266.1"/>
    </source>
</evidence>
<organism evidence="2 3">
    <name type="scientific">Hydnum rufescens UP504</name>
    <dbReference type="NCBI Taxonomy" id="1448309"/>
    <lineage>
        <taxon>Eukaryota</taxon>
        <taxon>Fungi</taxon>
        <taxon>Dikarya</taxon>
        <taxon>Basidiomycota</taxon>
        <taxon>Agaricomycotina</taxon>
        <taxon>Agaricomycetes</taxon>
        <taxon>Cantharellales</taxon>
        <taxon>Hydnaceae</taxon>
        <taxon>Hydnum</taxon>
    </lineage>
</organism>
<reference evidence="2" key="1">
    <citation type="journal article" date="2020" name="Nat. Commun.">
        <title>Large-scale genome sequencing of mycorrhizal fungi provides insights into the early evolution of symbiotic traits.</title>
        <authorList>
            <person name="Miyauchi S."/>
            <person name="Kiss E."/>
            <person name="Kuo A."/>
            <person name="Drula E."/>
            <person name="Kohler A."/>
            <person name="Sanchez-Garcia M."/>
            <person name="Morin E."/>
            <person name="Andreopoulos B."/>
            <person name="Barry K.W."/>
            <person name="Bonito G."/>
            <person name="Buee M."/>
            <person name="Carver A."/>
            <person name="Chen C."/>
            <person name="Cichocki N."/>
            <person name="Clum A."/>
            <person name="Culley D."/>
            <person name="Crous P.W."/>
            <person name="Fauchery L."/>
            <person name="Girlanda M."/>
            <person name="Hayes R.D."/>
            <person name="Keri Z."/>
            <person name="LaButti K."/>
            <person name="Lipzen A."/>
            <person name="Lombard V."/>
            <person name="Magnuson J."/>
            <person name="Maillard F."/>
            <person name="Murat C."/>
            <person name="Nolan M."/>
            <person name="Ohm R.A."/>
            <person name="Pangilinan J."/>
            <person name="Pereira M.F."/>
            <person name="Perotto S."/>
            <person name="Peter M."/>
            <person name="Pfister S."/>
            <person name="Riley R."/>
            <person name="Sitrit Y."/>
            <person name="Stielow J.B."/>
            <person name="Szollosi G."/>
            <person name="Zifcakova L."/>
            <person name="Stursova M."/>
            <person name="Spatafora J.W."/>
            <person name="Tedersoo L."/>
            <person name="Vaario L.M."/>
            <person name="Yamada A."/>
            <person name="Yan M."/>
            <person name="Wang P."/>
            <person name="Xu J."/>
            <person name="Bruns T."/>
            <person name="Baldrian P."/>
            <person name="Vilgalys R."/>
            <person name="Dunand C."/>
            <person name="Henrissat B."/>
            <person name="Grigoriev I.V."/>
            <person name="Hibbett D."/>
            <person name="Nagy L.G."/>
            <person name="Martin F.M."/>
        </authorList>
    </citation>
    <scope>NUCLEOTIDE SEQUENCE</scope>
    <source>
        <strain evidence="2">UP504</strain>
    </source>
</reference>
<feature type="region of interest" description="Disordered" evidence="1">
    <location>
        <begin position="159"/>
        <end position="185"/>
    </location>
</feature>
<dbReference type="EMBL" id="MU129397">
    <property type="protein sequence ID" value="KAF9503266.1"/>
    <property type="molecule type" value="Genomic_DNA"/>
</dbReference>
<protein>
    <submittedName>
        <fullName evidence="2">Uncharacterized protein</fullName>
    </submittedName>
</protein>
<proteinExistence type="predicted"/>
<sequence length="272" mass="30074">MDEFDMMAREVTKRKANIIVEIKDVDLEVFWLPGTQLSLESKSSGGKGYGTSSCVPHESDLSVLETMKAKFTMKLKDKWVCSIHSGRWCYQPPGMADCVNLTPTAFGMWSTVLFKGIATINEPPKSTLNSEGHPLALTPKLLIKESMLPSSTPSTILSIPSTPIPLTPQKQSNQTPATPRSVAPVGKPHDVNQFIEWESFKNLPYNTEFGNAMHAAEVYPEATLSQLKDELLIRVLPLKEASIPQFHDACAQYWSMTLGGPGIHSPCLQFMH</sequence>
<dbReference type="Proteomes" id="UP000886523">
    <property type="component" value="Unassembled WGS sequence"/>
</dbReference>
<dbReference type="OrthoDB" id="3259884at2759"/>
<feature type="compositionally biased region" description="Polar residues" evidence="1">
    <location>
        <begin position="169"/>
        <end position="178"/>
    </location>
</feature>